<dbReference type="EMBL" id="JAKIXB020000024">
    <property type="protein sequence ID" value="KAL1598167.1"/>
    <property type="molecule type" value="Genomic_DNA"/>
</dbReference>
<dbReference type="Pfam" id="PF00245">
    <property type="entry name" value="Alk_phosphatase"/>
    <property type="match status" value="1"/>
</dbReference>
<dbReference type="EC" id="3.1.3.1" evidence="1"/>
<accession>A0ABR3R2G6</accession>
<comment type="caution">
    <text evidence="4">The sequence shown here is derived from an EMBL/GenBank/DDBJ whole genome shotgun (WGS) entry which is preliminary data.</text>
</comment>
<proteinExistence type="inferred from homology"/>
<dbReference type="InterPro" id="IPR001952">
    <property type="entry name" value="Alkaline_phosphatase"/>
</dbReference>
<dbReference type="PANTHER" id="PTHR11596">
    <property type="entry name" value="ALKALINE PHOSPHATASE"/>
    <property type="match status" value="1"/>
</dbReference>
<protein>
    <recommendedName>
        <fullName evidence="1">alkaline phosphatase</fullName>
        <ecNumber evidence="1">3.1.3.1</ecNumber>
    </recommendedName>
</protein>
<keyword evidence="5" id="KW-1185">Reference proteome</keyword>
<keyword evidence="2" id="KW-0597">Phosphoprotein</keyword>
<evidence type="ECO:0000313" key="5">
    <source>
        <dbReference type="Proteomes" id="UP001521222"/>
    </source>
</evidence>
<gene>
    <name evidence="4" type="ORF">SLS59_007177</name>
</gene>
<evidence type="ECO:0000256" key="1">
    <source>
        <dbReference type="ARBA" id="ARBA00012647"/>
    </source>
</evidence>
<sequence>MVIGNVRTQASNNLITDSAASVAAFGCGVKTYNNAIVVDDDGRPVGSILEAAKMEGFKTGLVVTSTINHATLACYAAHVADHSSYGKIAEHEIGYSRPLGPQVDILLGGGRCYFKPNSDPASCRKDEIDLFGYADEQGCRVMQDRKAFDELEKGSTEAATLPYIGLFNDDQMMYEIDRKQDPTAEPSLLEMVETAPTSLDRATKWSFQGYFLMIRSQ</sequence>
<dbReference type="Gene3D" id="3.40.720.10">
    <property type="entry name" value="Alkaline Phosphatase, subunit A"/>
    <property type="match status" value="1"/>
</dbReference>
<dbReference type="Proteomes" id="UP001521222">
    <property type="component" value="Unassembled WGS sequence"/>
</dbReference>
<name>A0ABR3R2G6_9PLEO</name>
<reference evidence="4 5" key="1">
    <citation type="submission" date="2024-02" db="EMBL/GenBank/DDBJ databases">
        <title>De novo assembly and annotation of 12 fungi associated with fruit tree decline syndrome in Ontario, Canada.</title>
        <authorList>
            <person name="Sulman M."/>
            <person name="Ellouze W."/>
            <person name="Ilyukhin E."/>
        </authorList>
    </citation>
    <scope>NUCLEOTIDE SEQUENCE [LARGE SCALE GENOMIC DNA]</scope>
    <source>
        <strain evidence="4 5">M97-236</strain>
    </source>
</reference>
<dbReference type="InterPro" id="IPR017850">
    <property type="entry name" value="Alkaline_phosphatase_core_sf"/>
</dbReference>
<evidence type="ECO:0000313" key="4">
    <source>
        <dbReference type="EMBL" id="KAL1598167.1"/>
    </source>
</evidence>
<dbReference type="SMART" id="SM00098">
    <property type="entry name" value="alkPPc"/>
    <property type="match status" value="1"/>
</dbReference>
<evidence type="ECO:0000256" key="3">
    <source>
        <dbReference type="RuleBase" id="RU003946"/>
    </source>
</evidence>
<dbReference type="PANTHER" id="PTHR11596:SF5">
    <property type="entry name" value="ALKALINE PHOSPHATASE"/>
    <property type="match status" value="1"/>
</dbReference>
<comment type="similarity">
    <text evidence="3">Belongs to the alkaline phosphatase family.</text>
</comment>
<dbReference type="PRINTS" id="PR00113">
    <property type="entry name" value="ALKPHPHTASE"/>
</dbReference>
<dbReference type="SUPFAM" id="SSF53649">
    <property type="entry name" value="Alkaline phosphatase-like"/>
    <property type="match status" value="1"/>
</dbReference>
<organism evidence="4 5">
    <name type="scientific">Nothophoma quercina</name>
    <dbReference type="NCBI Taxonomy" id="749835"/>
    <lineage>
        <taxon>Eukaryota</taxon>
        <taxon>Fungi</taxon>
        <taxon>Dikarya</taxon>
        <taxon>Ascomycota</taxon>
        <taxon>Pezizomycotina</taxon>
        <taxon>Dothideomycetes</taxon>
        <taxon>Pleosporomycetidae</taxon>
        <taxon>Pleosporales</taxon>
        <taxon>Pleosporineae</taxon>
        <taxon>Didymellaceae</taxon>
        <taxon>Nothophoma</taxon>
    </lineage>
</organism>
<evidence type="ECO:0000256" key="2">
    <source>
        <dbReference type="ARBA" id="ARBA00022553"/>
    </source>
</evidence>
<dbReference type="CDD" id="cd16012">
    <property type="entry name" value="ALP"/>
    <property type="match status" value="1"/>
</dbReference>